<protein>
    <submittedName>
        <fullName evidence="2">Uncharacterized protein</fullName>
    </submittedName>
</protein>
<dbReference type="EMBL" id="CP063458">
    <property type="protein sequence ID" value="QOV89779.1"/>
    <property type="molecule type" value="Genomic_DNA"/>
</dbReference>
<evidence type="ECO:0000313" key="2">
    <source>
        <dbReference type="EMBL" id="QOV89779.1"/>
    </source>
</evidence>
<dbReference type="Proteomes" id="UP000593765">
    <property type="component" value="Chromosome"/>
</dbReference>
<dbReference type="RefSeq" id="WP_206292838.1">
    <property type="nucleotide sequence ID" value="NZ_CP063458.1"/>
</dbReference>
<gene>
    <name evidence="2" type="ORF">IPV69_26955</name>
</gene>
<dbReference type="KEGG" id="hbs:IPV69_26955"/>
<reference evidence="2 3" key="1">
    <citation type="submission" date="2020-10" db="EMBL/GenBank/DDBJ databases">
        <title>Wide distribution of Phycisphaera-like planctomycetes from WD2101 soil group in peatlands and genome analysis of the first cultivated representative.</title>
        <authorList>
            <person name="Dedysh S.N."/>
            <person name="Beletsky A.V."/>
            <person name="Ivanova A."/>
            <person name="Kulichevskaya I.S."/>
            <person name="Suzina N.E."/>
            <person name="Philippov D.A."/>
            <person name="Rakitin A.L."/>
            <person name="Mardanov A.V."/>
            <person name="Ravin N.V."/>
        </authorList>
    </citation>
    <scope>NUCLEOTIDE SEQUENCE [LARGE SCALE GENOMIC DNA]</scope>
    <source>
        <strain evidence="2 3">M1803</strain>
    </source>
</reference>
<accession>A0A7M2WWK6</accession>
<evidence type="ECO:0000313" key="3">
    <source>
        <dbReference type="Proteomes" id="UP000593765"/>
    </source>
</evidence>
<organism evidence="2 3">
    <name type="scientific">Humisphaera borealis</name>
    <dbReference type="NCBI Taxonomy" id="2807512"/>
    <lineage>
        <taxon>Bacteria</taxon>
        <taxon>Pseudomonadati</taxon>
        <taxon>Planctomycetota</taxon>
        <taxon>Phycisphaerae</taxon>
        <taxon>Tepidisphaerales</taxon>
        <taxon>Tepidisphaeraceae</taxon>
        <taxon>Humisphaera</taxon>
    </lineage>
</organism>
<name>A0A7M2WWK6_9BACT</name>
<keyword evidence="3" id="KW-1185">Reference proteome</keyword>
<evidence type="ECO:0000256" key="1">
    <source>
        <dbReference type="SAM" id="MobiDB-lite"/>
    </source>
</evidence>
<sequence length="88" mass="10028">MGHGRGQTLLARDEHDPDASLVRRRIVRTYERMAYHLPVLTPGRRRRPPADPAGDRRAPVLPHGSRRRRIGEAISTLLFDQSRAPRTS</sequence>
<dbReference type="AlphaFoldDB" id="A0A7M2WWK6"/>
<feature type="region of interest" description="Disordered" evidence="1">
    <location>
        <begin position="40"/>
        <end position="67"/>
    </location>
</feature>
<proteinExistence type="predicted"/>